<proteinExistence type="predicted"/>
<comment type="caution">
    <text evidence="2">The sequence shown here is derived from an EMBL/GenBank/DDBJ whole genome shotgun (WGS) entry which is preliminary data.</text>
</comment>
<feature type="region of interest" description="Disordered" evidence="1">
    <location>
        <begin position="247"/>
        <end position="266"/>
    </location>
</feature>
<name>A0A401WFE7_STREY</name>
<accession>A0A401WFE7</accession>
<evidence type="ECO:0008006" key="4">
    <source>
        <dbReference type="Google" id="ProtNLM"/>
    </source>
</evidence>
<sequence length="266" mass="28718">MADRKPPSQEFGTATTGRSAVWKSIEEFANAWGRPLAPGDGIASCEVRNAEQRLGLRLPAALYEAYALFGRRADLTAVHNPLLTPDELLLDPSGELLVFRSENQGCAGWGIPLETLGHDDPPVGLFSDHLPDVSWTPYLERVSWACAELVLSETVMARRYGPYGRECPATAAVVAAVEATCTPVALPPCPAWYAPAEGPVRWYSAPGKLLCLEPGPDEPDPAEPVPALVVVGRTEADVREVIAAVPGDWRAEEPMPEAEEEPFPGW</sequence>
<evidence type="ECO:0000256" key="1">
    <source>
        <dbReference type="SAM" id="MobiDB-lite"/>
    </source>
</evidence>
<organism evidence="2 3">
    <name type="scientific">Streptomyces paromomycinus</name>
    <name type="common">Streptomyces rimosus subsp. paromomycinus</name>
    <dbReference type="NCBI Taxonomy" id="92743"/>
    <lineage>
        <taxon>Bacteria</taxon>
        <taxon>Bacillati</taxon>
        <taxon>Actinomycetota</taxon>
        <taxon>Actinomycetes</taxon>
        <taxon>Kitasatosporales</taxon>
        <taxon>Streptomycetaceae</taxon>
        <taxon>Streptomyces</taxon>
    </lineage>
</organism>
<evidence type="ECO:0000313" key="2">
    <source>
        <dbReference type="EMBL" id="GCD48064.1"/>
    </source>
</evidence>
<dbReference type="EMBL" id="BHZD01000001">
    <property type="protein sequence ID" value="GCD48064.1"/>
    <property type="molecule type" value="Genomic_DNA"/>
</dbReference>
<evidence type="ECO:0000313" key="3">
    <source>
        <dbReference type="Proteomes" id="UP000286746"/>
    </source>
</evidence>
<feature type="compositionally biased region" description="Acidic residues" evidence="1">
    <location>
        <begin position="254"/>
        <end position="266"/>
    </location>
</feature>
<protein>
    <recommendedName>
        <fullName evidence="4">SMI1/KNR4 family protein</fullName>
    </recommendedName>
</protein>
<reference evidence="2 3" key="1">
    <citation type="submission" date="2018-11" db="EMBL/GenBank/DDBJ databases">
        <title>Whole genome sequence of Streptomyces paromomycinus NBRC 15454(T).</title>
        <authorList>
            <person name="Komaki H."/>
            <person name="Tamura T."/>
        </authorList>
    </citation>
    <scope>NUCLEOTIDE SEQUENCE [LARGE SCALE GENOMIC DNA]</scope>
    <source>
        <strain evidence="2 3">NBRC 15454</strain>
    </source>
</reference>
<keyword evidence="3" id="KW-1185">Reference proteome</keyword>
<dbReference type="AlphaFoldDB" id="A0A401WFE7"/>
<gene>
    <name evidence="2" type="ORF">GKJPGBOP_07860</name>
</gene>
<dbReference type="Proteomes" id="UP000286746">
    <property type="component" value="Unassembled WGS sequence"/>
</dbReference>